<name>A0A1Y1Y2N5_9PLEO</name>
<gene>
    <name evidence="2" type="ORF">BCR34DRAFT_594926</name>
</gene>
<dbReference type="Proteomes" id="UP000193144">
    <property type="component" value="Unassembled WGS sequence"/>
</dbReference>
<evidence type="ECO:0000313" key="3">
    <source>
        <dbReference type="Proteomes" id="UP000193144"/>
    </source>
</evidence>
<accession>A0A1Y1Y2N5</accession>
<organism evidence="2 3">
    <name type="scientific">Clohesyomyces aquaticus</name>
    <dbReference type="NCBI Taxonomy" id="1231657"/>
    <lineage>
        <taxon>Eukaryota</taxon>
        <taxon>Fungi</taxon>
        <taxon>Dikarya</taxon>
        <taxon>Ascomycota</taxon>
        <taxon>Pezizomycotina</taxon>
        <taxon>Dothideomycetes</taxon>
        <taxon>Pleosporomycetidae</taxon>
        <taxon>Pleosporales</taxon>
        <taxon>Lindgomycetaceae</taxon>
        <taxon>Clohesyomyces</taxon>
    </lineage>
</organism>
<evidence type="ECO:0000313" key="2">
    <source>
        <dbReference type="EMBL" id="ORX92239.1"/>
    </source>
</evidence>
<sequence length="113" mass="13116">MCICKYEEHLARQERTWTKHFKIPEVDRLGYGLFAREKFSKKTHIGEYAGELPPIAPHQPKSSNLHIQTRTLSPSLGRESETKVKTKKRKKIAGCQTQHINPRNAMDCIQTMR</sequence>
<evidence type="ECO:0000256" key="1">
    <source>
        <dbReference type="SAM" id="MobiDB-lite"/>
    </source>
</evidence>
<dbReference type="AlphaFoldDB" id="A0A1Y1Y2N5"/>
<feature type="region of interest" description="Disordered" evidence="1">
    <location>
        <begin position="68"/>
        <end position="93"/>
    </location>
</feature>
<dbReference type="Gene3D" id="2.170.270.10">
    <property type="entry name" value="SET domain"/>
    <property type="match status" value="1"/>
</dbReference>
<reference evidence="2 3" key="1">
    <citation type="submission" date="2016-07" db="EMBL/GenBank/DDBJ databases">
        <title>Pervasive Adenine N6-methylation of Active Genes in Fungi.</title>
        <authorList>
            <consortium name="DOE Joint Genome Institute"/>
            <person name="Mondo S.J."/>
            <person name="Dannebaum R.O."/>
            <person name="Kuo R.C."/>
            <person name="Labutti K."/>
            <person name="Haridas S."/>
            <person name="Kuo A."/>
            <person name="Salamov A."/>
            <person name="Ahrendt S.R."/>
            <person name="Lipzen A."/>
            <person name="Sullivan W."/>
            <person name="Andreopoulos W.B."/>
            <person name="Clum A."/>
            <person name="Lindquist E."/>
            <person name="Daum C."/>
            <person name="Ramamoorthy G.K."/>
            <person name="Gryganskyi A."/>
            <person name="Culley D."/>
            <person name="Magnuson J.K."/>
            <person name="James T.Y."/>
            <person name="O'Malley M.A."/>
            <person name="Stajich J.E."/>
            <person name="Spatafora J.W."/>
            <person name="Visel A."/>
            <person name="Grigoriev I.V."/>
        </authorList>
    </citation>
    <scope>NUCLEOTIDE SEQUENCE [LARGE SCALE GENOMIC DNA]</scope>
    <source>
        <strain evidence="2 3">CBS 115471</strain>
    </source>
</reference>
<dbReference type="SUPFAM" id="SSF82199">
    <property type="entry name" value="SET domain"/>
    <property type="match status" value="1"/>
</dbReference>
<dbReference type="InterPro" id="IPR046341">
    <property type="entry name" value="SET_dom_sf"/>
</dbReference>
<dbReference type="EMBL" id="MCFA01000407">
    <property type="protein sequence ID" value="ORX92239.1"/>
    <property type="molecule type" value="Genomic_DNA"/>
</dbReference>
<protein>
    <submittedName>
        <fullName evidence="2">Uncharacterized protein</fullName>
    </submittedName>
</protein>
<proteinExistence type="predicted"/>
<keyword evidence="3" id="KW-1185">Reference proteome</keyword>
<comment type="caution">
    <text evidence="2">The sequence shown here is derived from an EMBL/GenBank/DDBJ whole genome shotgun (WGS) entry which is preliminary data.</text>
</comment>